<dbReference type="EMBL" id="JBBYAK010000004">
    <property type="protein sequence ID" value="MEL3959678.1"/>
    <property type="molecule type" value="Genomic_DNA"/>
</dbReference>
<reference evidence="1 2" key="1">
    <citation type="submission" date="2024-03" db="EMBL/GenBank/DDBJ databases">
        <title>Bacilli Hybrid Assemblies.</title>
        <authorList>
            <person name="Kovac J."/>
        </authorList>
    </citation>
    <scope>NUCLEOTIDE SEQUENCE [LARGE SCALE GENOMIC DNA]</scope>
    <source>
        <strain evidence="1 2">FSL M8-0022</strain>
    </source>
</reference>
<protein>
    <submittedName>
        <fullName evidence="1">Uncharacterized protein</fullName>
    </submittedName>
</protein>
<dbReference type="RefSeq" id="WP_342021258.1">
    <property type="nucleotide sequence ID" value="NZ_CP155466.1"/>
</dbReference>
<gene>
    <name evidence="1" type="ORF">NST17_21215</name>
</gene>
<name>A0ABU9K3J5_9BACI</name>
<dbReference type="Proteomes" id="UP001459714">
    <property type="component" value="Unassembled WGS sequence"/>
</dbReference>
<evidence type="ECO:0000313" key="1">
    <source>
        <dbReference type="EMBL" id="MEL3959678.1"/>
    </source>
</evidence>
<comment type="caution">
    <text evidence="1">The sequence shown here is derived from an EMBL/GenBank/DDBJ whole genome shotgun (WGS) entry which is preliminary data.</text>
</comment>
<evidence type="ECO:0000313" key="2">
    <source>
        <dbReference type="Proteomes" id="UP001459714"/>
    </source>
</evidence>
<accession>A0ABU9K3J5</accession>
<organism evidence="1 2">
    <name type="scientific">Caldifermentibacillus hisashii</name>
    <dbReference type="NCBI Taxonomy" id="996558"/>
    <lineage>
        <taxon>Bacteria</taxon>
        <taxon>Bacillati</taxon>
        <taxon>Bacillota</taxon>
        <taxon>Bacilli</taxon>
        <taxon>Bacillales</taxon>
        <taxon>Bacillaceae</taxon>
        <taxon>Caldifermentibacillus</taxon>
    </lineage>
</organism>
<proteinExistence type="predicted"/>
<keyword evidence="2" id="KW-1185">Reference proteome</keyword>
<sequence length="65" mass="7708">MSSQIVFKKLHSHYQATGKIMQKEQFIEEIARQFPKKDVIEGLMIFNNFLDESRKKRRGFYGNAV</sequence>